<proteinExistence type="predicted"/>
<dbReference type="RefSeq" id="WP_143164772.1">
    <property type="nucleotide sequence ID" value="NZ_FQWQ01000001.1"/>
</dbReference>
<dbReference type="GO" id="GO:0017056">
    <property type="term" value="F:structural constituent of nuclear pore"/>
    <property type="evidence" value="ECO:0007669"/>
    <property type="project" value="InterPro"/>
</dbReference>
<protein>
    <submittedName>
        <fullName evidence="4">Gliding motility-associated C-terminal domain-containing protein</fullName>
    </submittedName>
</protein>
<dbReference type="OrthoDB" id="898123at2"/>
<dbReference type="SUPFAM" id="SSF56988">
    <property type="entry name" value="Anthrax protective antigen"/>
    <property type="match status" value="1"/>
</dbReference>
<name>A0A1M5L9F3_9BACT</name>
<evidence type="ECO:0000313" key="5">
    <source>
        <dbReference type="Proteomes" id="UP000184212"/>
    </source>
</evidence>
<feature type="domain" description="Ig-like" evidence="2">
    <location>
        <begin position="2353"/>
        <end position="2450"/>
    </location>
</feature>
<organism evidence="4 5">
    <name type="scientific">Chryseolinea serpens</name>
    <dbReference type="NCBI Taxonomy" id="947013"/>
    <lineage>
        <taxon>Bacteria</taxon>
        <taxon>Pseudomonadati</taxon>
        <taxon>Bacteroidota</taxon>
        <taxon>Cytophagia</taxon>
        <taxon>Cytophagales</taxon>
        <taxon>Fulvivirgaceae</taxon>
        <taxon>Chryseolinea</taxon>
    </lineage>
</organism>
<keyword evidence="5" id="KW-1185">Reference proteome</keyword>
<dbReference type="PROSITE" id="PS50835">
    <property type="entry name" value="IG_LIKE"/>
    <property type="match status" value="1"/>
</dbReference>
<dbReference type="Gene3D" id="2.60.40.10">
    <property type="entry name" value="Immunoglobulins"/>
    <property type="match status" value="1"/>
</dbReference>
<evidence type="ECO:0000313" key="4">
    <source>
        <dbReference type="EMBL" id="SHG61369.1"/>
    </source>
</evidence>
<accession>A0A1M5L9F3</accession>
<dbReference type="InterPro" id="IPR007110">
    <property type="entry name" value="Ig-like_dom"/>
</dbReference>
<keyword evidence="1" id="KW-0732">Signal</keyword>
<evidence type="ECO:0000256" key="1">
    <source>
        <dbReference type="SAM" id="SignalP"/>
    </source>
</evidence>
<dbReference type="PANTHER" id="PTHR28206:SF1">
    <property type="entry name" value="NUCLEOPORIN POM152"/>
    <property type="match status" value="1"/>
</dbReference>
<dbReference type="PANTHER" id="PTHR28206">
    <property type="entry name" value="NUCLEOPORIN POM152"/>
    <property type="match status" value="1"/>
</dbReference>
<gene>
    <name evidence="4" type="ORF">SAMN04488109_1081</name>
</gene>
<dbReference type="STRING" id="947013.SAMN04488109_1081"/>
<dbReference type="GO" id="GO:0006999">
    <property type="term" value="P:nuclear pore organization"/>
    <property type="evidence" value="ECO:0007669"/>
    <property type="project" value="TreeGrafter"/>
</dbReference>
<dbReference type="Proteomes" id="UP000184212">
    <property type="component" value="Unassembled WGS sequence"/>
</dbReference>
<dbReference type="GO" id="GO:0006606">
    <property type="term" value="P:protein import into nucleus"/>
    <property type="evidence" value="ECO:0007669"/>
    <property type="project" value="TreeGrafter"/>
</dbReference>
<dbReference type="InterPro" id="IPR037524">
    <property type="entry name" value="PA14/GLEYA"/>
</dbReference>
<dbReference type="PROSITE" id="PS51820">
    <property type="entry name" value="PA14"/>
    <property type="match status" value="1"/>
</dbReference>
<dbReference type="InterPro" id="IPR037701">
    <property type="entry name" value="Pom152"/>
</dbReference>
<feature type="signal peptide" evidence="1">
    <location>
        <begin position="1"/>
        <end position="31"/>
    </location>
</feature>
<evidence type="ECO:0000259" key="2">
    <source>
        <dbReference type="PROSITE" id="PS50835"/>
    </source>
</evidence>
<dbReference type="InterPro" id="IPR013783">
    <property type="entry name" value="Ig-like_fold"/>
</dbReference>
<sequence>MDRILLPKLGRSLIASVALVFGLATASWAQAVSYTFGTLSVDITISNSCSTPPTGNGFITFKINSTEGGVNASLAILGPVNLFPAQNIPAGGTFVFNPPKNLPPGTYRWILGDGTNTIGSLADPGTYPDLVVRDFSTAPLGITKDIEANNTSCVAQNGQVQATITGGSKNFGFGSYTYSWSSSNGTPTASGTTAGAAPLNLATLLGLGGLRGGTYTLMVQDKFSACSTTQVFTITDPSPTVFTVTTASPLNVCAGDNITITLNNSEAGVTYEILKNVASLPTPITFPGTGSGPFVMTFPATQFTSGNNISVLASNGFCTPVLMTNTVTLNINPLPTATVSGGGTVCAGTPAPNVVFTFTGTAPFTFTYTDGTTPVTVTNHPTTTYTITNPTAGTYSVTALTDAKSCGATSLGGSAAVVINPLPTATISGGGTVCTGDPLPNVTFTFTGTAPFTFTYNNGGAPITVTNHPTNTFTITNAAAGTYTITALTDSKTCVATSLGTPVAVVVRTRPTATVSGGGTVCAGNPVPNIVFTFTGTAPFTFTYTDGTTPVTVNNHPTTTFTINNPPAGTYSITSLTDASTCNATSLGGSVASVINPLPTATISGGGTICSGSPLPNVTFTFTGTAPFTFTYNNGGAPITVTNHPTNTFTITNAAAGTYTITALTDSKTCVATSLGTPVSVIVRTRPTATVSGGGTVCAGNPVPNIVFTFTGTAPFTFTYTDGTTPVTVNNHPTTTFTINNPPAGTYSVTSLTDASTCNATSLGGSAVSVINPLPTATISGGGTICSGSPLPNVVFTFTGTAPFTFTYNNGGAPITVTNHPTNTFTINNAAAGTYTITALTDSKTCVATSLGTPVSVIVNTRPTAVVSGGGTICAGGTLPNVTFTFTGTAPFTFTYTDGTTPVTVNNHPSTTFTITNAPAGTYSVTSLTDASTCNATSLGGSVAVVVNPLPTATISGGGTVCTGSPLPNVVFTFTGTAPFTFTYNNGGAPITVTNHPTNTFTINNAAAGTYTITALTDSKTCVATSLGTPVSVIVNTRPTAVVSGGGTICAGGTLPNVTFTFTGTAPFTFTYTDGTTPVTVNNHPSTTFTITNAPAGTYSVTSLTDASTCNATSLGGSVAVVVNPLPTATISGGGTVCTGSPLPNVVFTFTGTAPYTFTYNNGGAPITVTNHPSNTFTITNAAAGTYTITALTDSKTCVATSLGTPVSVIVNTRPTAVVSGGGTICAGGTLPNVTFTFTGTAPFTFTYTDGTTPVTVNNHPSTTFTITNAPAGTYSVTALTDAGTCSATSLGGSVAVVVNPLPTATITGGGTVCTGNPLPNVVFTFTGTAPYTFTYNNGGAPITVTNHPSNTFTITNAAVGTYTITALTDSKTCVATSLGTPVSVIVNTRPTAAVSGGGTICAGGTLPNVTFTFTGTAPFTFTYTDGTTPVTVTNHPSTTFTITNAPAGTYSVTALTDAGTCSATSLGGSVAVVVKPVPTAAISGGGAICTGSPLPNVIFTFTGTAPFTFTYTDGVTPITVTNHPSTTFTINNAPAGTYSVTALTDAGGCPATSLGTPVNVIVNPRPTAVVSGGGTICAGSPLPNVVFTFTGTAPFTFTYTDGTTPVTVTNHPSTTFTITNAAAGTYSVTALTDNTTCTATSFGGSVAVVVNPLPTASISGGGAVCSGSPVTLTFTLPTPGTFNIVYTDGTTNFPLNGISNGATVVVNPAVSTTYTLVSATNPATTCSVTAPSANLTGSAVVNVGTLPTADISGTATICAGTSTALTFTLPAAGTFNVVYTDGVTNFNANGISNGATVNVSPATTTTYTIVSVTNTVTSCSVTAPNAAITGSAVITVNPRPTATITGGGTVCSGSTLPDVTFTFTGTAPFTFTYNDGTTPITVTNHPSTTFTLTGAAAGTYTITALFDATTCTATSLGTPVTVVTKPAPTVAVSGGGSICSGGTLPDVTFTFGGTAPFNFTYTDGTTPISVSNHPSTTFTITGAAAGTYQVTALTDATGCAATNLASSVSVIVNSAPSVVISGGGTVCAGATLPDVTFTFTGTAPFTFTYTDGTTPVTINNHPSTTFTITTAPQGNYSVTALTDAGACPGASLGTPVAVVVNALPTAVVGGGGTVCAGSTMPDVTFTFTGTAPFNFTYTDGTTPVSVSNHPGTTFTITAAAVGTYQVTALTDANSCAATSLGGSVSVVVNPAATADAGVPQIICAGSTVTLAGTFGGAATTATWSGGSGSFNPNANDLNAIYTPSLPEATAGSVTLTLTTDDPDGAGPCLAATDNVVITISSGATVDAGPVQTICAGNSATLAGTFSGASGITWTTAGDGTFNNANLTNAVYTPGANDIAAGTVSLTITTGGPCAAAADNVIITINPAATVDAGTPQITCAATAITLAGSFTGSATGLKWTTAGDGTFSDDTDPSSTYTPGVNDVAAGSVVLTATATGTCTGVTDNVTITINPLATVDAGSPQNICGAQSVTLGGVIGGSATSATWTGGTGTFNPNANALNAIYTPSAAERTAGTVTLTLTTNNPAGPCPAASDNVTITIGPIPGDQVTFGNDTWIGYVYDDSSNPVPPVTNVDFASAKYRGFIGPNEIIALSFASPAYNLATDAFNMDLSSINDLTGPNLCGNFLDEFSIRFKMQKVFTAGTYTFTVGGDDGVRLLIDNVVVAGAFSTHSYTQYTGTVCLTAGSHDLVIEYFEHQVISHVSFDYGPAAPPSVTSASVSVCLNTPTAPTLSASSTDPTVTGFNWYSDAALTNLVGTGANFTPTLGTNPGELNVTVVGTTSYYVAAQYACGQGAPATVAVNVVNGATLAYNNTSICEANGAVDLTTFVTPTPTGGTFTFSGQPGITGNMFDPTGLSGPVAITVNYAIGACSAPQGTLTLNVTNTSNITVPAAAMAICQGNGVIDLNTLVSGLPAGGDFVFAGSTGITGDNFDPTGLTGNQVITVNYSLSGSCVAAQKQFTINVSPNATLTTNNLVVCPGGGTVDLLTLVNGTPAGGTFTFTGTGVSGSTFDPSGSAGTTVTITVQYTSTGCGPVSGAISIQVKAANDVTCGGTGSDCANFSAIIPTITTQPTCSDRDAGEVSFNIQRANGTPTTFRVIWVYKGVTPPTTQTKFTNGTVLFSDLKSGLYTYTVIDEGNGKSCGPVDFFLDLKTQVHILDKEVLSNVSCFGGTDGNVRLTVDGSLTGQYWYKYVYKGQESSAQTFTPGAPLPDGLPADDTDYIILKVDDNINFTCPDTAMVRIKNLFPKVNMTVSTTDVTTCNGSDGVINVTGISGGNTTSGALKIRLRRLTSAFGDTEVLFDYEDVASGTKSYSDLGKGDYFVDIIDNGDCVTTYPSAIQIKAPGLSLTIPALAVTNADCSNGGKSGSILFKISAPDGIYKVAISADPLNVPADDQFVDYNTLVLPNVKFDQLPRGGYYFYVKSSTSPCPTRTDNPVAVDGPYQIGDFEIIPSCSTPDITIANISGEPGKPMVIQVYDNADPFFQIDELAVSANATTATFHYTPTEHSFLTGYGNTYRFVIVQEQTSCTITSADKLQVINQRLDLTVTSKPSFPNPKRTGSIVIDNIFGGTPFHSADNQLYYSVTITDENGATVIDAQPVTLNPQKKFSQSFDYLSPGIYTITVEDDSQCNPKIVQIQIDLDPSVYVPNIFTPNDDAVNDQFEVLNLPAGGKHTLIISNRWGNEVFKSTDYHEGNFWDAKEASDGIYFYRLQLDGGATYTGWVEVLRGAKP</sequence>
<dbReference type="Pfam" id="PF13585">
    <property type="entry name" value="CHU_C"/>
    <property type="match status" value="1"/>
</dbReference>
<reference evidence="4 5" key="1">
    <citation type="submission" date="2016-11" db="EMBL/GenBank/DDBJ databases">
        <authorList>
            <person name="Jaros S."/>
            <person name="Januszkiewicz K."/>
            <person name="Wedrychowicz H."/>
        </authorList>
    </citation>
    <scope>NUCLEOTIDE SEQUENCE [LARGE SCALE GENOMIC DNA]</scope>
    <source>
        <strain evidence="4 5">DSM 24574</strain>
    </source>
</reference>
<dbReference type="EMBL" id="FQWQ01000001">
    <property type="protein sequence ID" value="SHG61369.1"/>
    <property type="molecule type" value="Genomic_DNA"/>
</dbReference>
<feature type="domain" description="PA14" evidence="3">
    <location>
        <begin position="2550"/>
        <end position="2720"/>
    </location>
</feature>
<feature type="chain" id="PRO_5013359300" evidence="1">
    <location>
        <begin position="32"/>
        <end position="3729"/>
    </location>
</feature>
<evidence type="ECO:0000259" key="3">
    <source>
        <dbReference type="PROSITE" id="PS51820"/>
    </source>
</evidence>